<keyword evidence="2 4" id="KW-0808">Transferase</keyword>
<dbReference type="SMART" id="SM00825">
    <property type="entry name" value="PKS_KS"/>
    <property type="match status" value="1"/>
</dbReference>
<dbReference type="GO" id="GO:0006633">
    <property type="term" value="P:fatty acid biosynthetic process"/>
    <property type="evidence" value="ECO:0007669"/>
    <property type="project" value="TreeGrafter"/>
</dbReference>
<sequence>MVDHRGRPRVAVTGLGLVTPAGDVPDINWKQLLYGESLADRLGRFDPRIVGKDHLAACEIKDFDATPYMSARDIRQSDLFAQYALVAAVKALHQAGTPSDKGRVHAVVSASAAAATESWSTQPAVFHGGGPARVAAMTIPLLMPNAPAQLVARLTGRNGPCLSVGTSSASGTTVIGEGARLIRDGSCDTVLAGASEAPIVPVMVAGLARLGTLSSNATPSLASRPFDLNRDGLVLSEGAAFLHLERMDHALSRGAEVLAEISGYAQTCDAYHLTAPHPGGVGAAACITAAVRDAGLAPADIGFVKAHGTSTKLNDRAEATALRLAFPQGPPPVTAPKGVLGHSLGAAGAIEAVTAVLALRHRTIPPVANHTTADPEVDLDIVTEPRSIQPAPVLCNSFGFGGHNACLVLAPPPNCR</sequence>
<dbReference type="CDD" id="cd00834">
    <property type="entry name" value="KAS_I_II"/>
    <property type="match status" value="1"/>
</dbReference>
<evidence type="ECO:0000256" key="2">
    <source>
        <dbReference type="ARBA" id="ARBA00022679"/>
    </source>
</evidence>
<dbReference type="Gene3D" id="3.40.47.10">
    <property type="match status" value="2"/>
</dbReference>
<dbReference type="InterPro" id="IPR014030">
    <property type="entry name" value="Ketoacyl_synth_N"/>
</dbReference>
<feature type="domain" description="Ketosynthase family 3 (KS3)" evidence="5">
    <location>
        <begin position="7"/>
        <end position="411"/>
    </location>
</feature>
<dbReference type="AlphaFoldDB" id="A0A191VAZ0"/>
<evidence type="ECO:0000259" key="5">
    <source>
        <dbReference type="PROSITE" id="PS52004"/>
    </source>
</evidence>
<comment type="similarity">
    <text evidence="1 4">Belongs to the thiolase-like superfamily. Beta-ketoacyl-ACP synthases family.</text>
</comment>
<evidence type="ECO:0000256" key="1">
    <source>
        <dbReference type="ARBA" id="ARBA00008467"/>
    </source>
</evidence>
<dbReference type="KEGG" id="spav:Spa2297_33310"/>
<dbReference type="InterPro" id="IPR020841">
    <property type="entry name" value="PKS_Beta-ketoAc_synthase_dom"/>
</dbReference>
<organism evidence="6 7">
    <name type="scientific">Streptomyces parvulus</name>
    <dbReference type="NCBI Taxonomy" id="146923"/>
    <lineage>
        <taxon>Bacteria</taxon>
        <taxon>Bacillati</taxon>
        <taxon>Actinomycetota</taxon>
        <taxon>Actinomycetes</taxon>
        <taxon>Kitasatosporales</taxon>
        <taxon>Streptomycetaceae</taxon>
        <taxon>Streptomyces</taxon>
    </lineage>
</organism>
<dbReference type="Proteomes" id="UP000078468">
    <property type="component" value="Plasmid pspa1"/>
</dbReference>
<evidence type="ECO:0000256" key="3">
    <source>
        <dbReference type="ARBA" id="ARBA00023315"/>
    </source>
</evidence>
<dbReference type="InterPro" id="IPR016039">
    <property type="entry name" value="Thiolase-like"/>
</dbReference>
<keyword evidence="6" id="KW-0614">Plasmid</keyword>
<dbReference type="GO" id="GO:0004315">
    <property type="term" value="F:3-oxoacyl-[acyl-carrier-protein] synthase activity"/>
    <property type="evidence" value="ECO:0007669"/>
    <property type="project" value="TreeGrafter"/>
</dbReference>
<dbReference type="EMBL" id="CP015867">
    <property type="protein sequence ID" value="ANJ12189.1"/>
    <property type="molecule type" value="Genomic_DNA"/>
</dbReference>
<gene>
    <name evidence="6" type="ORF">Spa2297_33310</name>
</gene>
<reference evidence="6 7" key="1">
    <citation type="submission" date="2016-05" db="EMBL/GenBank/DDBJ databases">
        <title>Non-Contiguous Finished Genome Sequence of Streptomyces parvulus 2297 Integrated Site-Specifically with Actinophage R4.</title>
        <authorList>
            <person name="Nishizawa T."/>
            <person name="Miura T."/>
            <person name="Harada C."/>
            <person name="Guo Y."/>
            <person name="Narisawa K."/>
            <person name="Ohta H."/>
            <person name="Takahashi H."/>
            <person name="Shirai M."/>
        </authorList>
    </citation>
    <scope>NUCLEOTIDE SEQUENCE [LARGE SCALE GENOMIC DNA]</scope>
    <source>
        <strain evidence="6 7">2297</strain>
        <plasmid evidence="7">pspa1</plasmid>
    </source>
</reference>
<evidence type="ECO:0000313" key="6">
    <source>
        <dbReference type="EMBL" id="ANJ12189.1"/>
    </source>
</evidence>
<evidence type="ECO:0000256" key="4">
    <source>
        <dbReference type="RuleBase" id="RU003694"/>
    </source>
</evidence>
<geneLocation type="plasmid" evidence="7">
    <name>pspa1</name>
</geneLocation>
<name>A0A191VAZ0_9ACTN</name>
<dbReference type="PANTHER" id="PTHR11712">
    <property type="entry name" value="POLYKETIDE SYNTHASE-RELATED"/>
    <property type="match status" value="1"/>
</dbReference>
<proteinExistence type="inferred from homology"/>
<dbReference type="Pfam" id="PF02801">
    <property type="entry name" value="Ketoacyl-synt_C"/>
    <property type="match status" value="1"/>
</dbReference>
<dbReference type="PROSITE" id="PS52004">
    <property type="entry name" value="KS3_2"/>
    <property type="match status" value="1"/>
</dbReference>
<keyword evidence="3" id="KW-0012">Acyltransferase</keyword>
<dbReference type="InterPro" id="IPR014031">
    <property type="entry name" value="Ketoacyl_synth_C"/>
</dbReference>
<protein>
    <recommendedName>
        <fullName evidence="5">Ketosynthase family 3 (KS3) domain-containing protein</fullName>
    </recommendedName>
</protein>
<dbReference type="InterPro" id="IPR000794">
    <property type="entry name" value="Beta-ketoacyl_synthase"/>
</dbReference>
<dbReference type="FunFam" id="3.40.47.10:FF:000029">
    <property type="entry name" value="3-oxoacyl-[acyl-carrier-protein] synthase 1"/>
    <property type="match status" value="1"/>
</dbReference>
<evidence type="ECO:0000313" key="7">
    <source>
        <dbReference type="Proteomes" id="UP000078468"/>
    </source>
</evidence>
<dbReference type="Pfam" id="PF00109">
    <property type="entry name" value="ketoacyl-synt"/>
    <property type="match status" value="1"/>
</dbReference>
<dbReference type="SUPFAM" id="SSF53901">
    <property type="entry name" value="Thiolase-like"/>
    <property type="match status" value="2"/>
</dbReference>
<dbReference type="PANTHER" id="PTHR11712:SF347">
    <property type="entry name" value="BETA KETOACYL-ACYL CARRIER PROTEIN SYNTHASE"/>
    <property type="match status" value="1"/>
</dbReference>
<accession>A0A191VAZ0</accession>